<evidence type="ECO:0000313" key="3">
    <source>
        <dbReference type="Proteomes" id="UP000309133"/>
    </source>
</evidence>
<dbReference type="InterPro" id="IPR001387">
    <property type="entry name" value="Cro/C1-type_HTH"/>
</dbReference>
<dbReference type="SUPFAM" id="SSF47413">
    <property type="entry name" value="lambda repressor-like DNA-binding domains"/>
    <property type="match status" value="1"/>
</dbReference>
<gene>
    <name evidence="2" type="ORF">E6C64_02995</name>
</gene>
<dbReference type="RefSeq" id="WP_136426118.1">
    <property type="nucleotide sequence ID" value="NZ_SSSM01000001.1"/>
</dbReference>
<reference evidence="2 3" key="1">
    <citation type="submission" date="2019-04" db="EMBL/GenBank/DDBJ databases">
        <authorList>
            <person name="Jiang L."/>
        </authorList>
    </citation>
    <scope>NUCLEOTIDE SEQUENCE [LARGE SCALE GENOMIC DNA]</scope>
    <source>
        <strain evidence="2 3">YIM 131853</strain>
    </source>
</reference>
<dbReference type="GO" id="GO:0003677">
    <property type="term" value="F:DNA binding"/>
    <property type="evidence" value="ECO:0007669"/>
    <property type="project" value="InterPro"/>
</dbReference>
<keyword evidence="3" id="KW-1185">Reference proteome</keyword>
<comment type="caution">
    <text evidence="2">The sequence shown here is derived from an EMBL/GenBank/DDBJ whole genome shotgun (WGS) entry which is preliminary data.</text>
</comment>
<evidence type="ECO:0000259" key="1">
    <source>
        <dbReference type="PROSITE" id="PS50943"/>
    </source>
</evidence>
<dbReference type="Pfam" id="PF13560">
    <property type="entry name" value="HTH_31"/>
    <property type="match status" value="1"/>
</dbReference>
<protein>
    <submittedName>
        <fullName evidence="2">Helix-turn-helix transcriptional regulator</fullName>
    </submittedName>
</protein>
<proteinExistence type="predicted"/>
<dbReference type="PROSITE" id="PS50943">
    <property type="entry name" value="HTH_CROC1"/>
    <property type="match status" value="1"/>
</dbReference>
<sequence length="288" mass="31036">MTDDCNALGDALRGWRDRLSPGDVGLPEGGDRRAVGLRREELAALAGLSVDYVIRLEQGRARTPSAQVAGSLARALQLSRDERDFLYRLAGLQPPADRLIDTLLPAGVQRIIARLGEVPLAVFSADWTLLKWTPLWSALLGDPSGVPGTNLNLVRARFSDDDRKRLALWPMESDNGVDALKRALVGDLRLACITYPNDTGLQSLIAELQETSPEFAEMWASGAAGMHGTDRKTVLHPVVGPITMDCDVLQVPGVDLRIVVYTVAGGTPDAEKLDFLRVAGPRAAEVAA</sequence>
<dbReference type="AlphaFoldDB" id="A0A4S4FUP1"/>
<evidence type="ECO:0000313" key="2">
    <source>
        <dbReference type="EMBL" id="THG33336.1"/>
    </source>
</evidence>
<dbReference type="Pfam" id="PF17765">
    <property type="entry name" value="MLTR_LBD"/>
    <property type="match status" value="1"/>
</dbReference>
<dbReference type="EMBL" id="SSSM01000001">
    <property type="protein sequence ID" value="THG33336.1"/>
    <property type="molecule type" value="Genomic_DNA"/>
</dbReference>
<dbReference type="Gene3D" id="1.10.260.40">
    <property type="entry name" value="lambda repressor-like DNA-binding domains"/>
    <property type="match status" value="1"/>
</dbReference>
<dbReference type="Gene3D" id="3.30.450.180">
    <property type="match status" value="1"/>
</dbReference>
<dbReference type="PANTHER" id="PTHR35010:SF2">
    <property type="entry name" value="BLL4672 PROTEIN"/>
    <property type="match status" value="1"/>
</dbReference>
<dbReference type="SMART" id="SM00530">
    <property type="entry name" value="HTH_XRE"/>
    <property type="match status" value="1"/>
</dbReference>
<dbReference type="Proteomes" id="UP000309133">
    <property type="component" value="Unassembled WGS sequence"/>
</dbReference>
<dbReference type="CDD" id="cd00093">
    <property type="entry name" value="HTH_XRE"/>
    <property type="match status" value="1"/>
</dbReference>
<accession>A0A4S4FUP1</accession>
<dbReference type="InterPro" id="IPR010982">
    <property type="entry name" value="Lambda_DNA-bd_dom_sf"/>
</dbReference>
<dbReference type="PANTHER" id="PTHR35010">
    <property type="entry name" value="BLL4672 PROTEIN-RELATED"/>
    <property type="match status" value="1"/>
</dbReference>
<feature type="domain" description="HTH cro/C1-type" evidence="1">
    <location>
        <begin position="32"/>
        <end position="83"/>
    </location>
</feature>
<organism evidence="2 3">
    <name type="scientific">Naasia lichenicola</name>
    <dbReference type="NCBI Taxonomy" id="2565933"/>
    <lineage>
        <taxon>Bacteria</taxon>
        <taxon>Bacillati</taxon>
        <taxon>Actinomycetota</taxon>
        <taxon>Actinomycetes</taxon>
        <taxon>Micrococcales</taxon>
        <taxon>Microbacteriaceae</taxon>
        <taxon>Naasia</taxon>
    </lineage>
</organism>
<dbReference type="InterPro" id="IPR041413">
    <property type="entry name" value="MLTR_LBD"/>
</dbReference>
<dbReference type="OrthoDB" id="3518652at2"/>
<name>A0A4S4FUP1_9MICO</name>